<dbReference type="OrthoDB" id="5397353at2"/>
<accession>B5EA27</accession>
<name>B5EA27_CITBB</name>
<dbReference type="Proteomes" id="UP000008825">
    <property type="component" value="Chromosome"/>
</dbReference>
<sequence>MIKNHLTQKSLLLLVACVTVISIAFTGMRVPDLSRPHRAKPTNRVFIEKQFKNCQEEVKKSFDLLALPAKHSVPRPDVRYGAHFQAAFDCTGINPLFPNLSRAPPTHCS</sequence>
<proteinExistence type="predicted"/>
<gene>
    <name evidence="1" type="ordered locus">Gbem_0294</name>
</gene>
<dbReference type="EMBL" id="CP001124">
    <property type="protein sequence ID" value="ACH37325.1"/>
    <property type="molecule type" value="Genomic_DNA"/>
</dbReference>
<reference evidence="1 2" key="1">
    <citation type="submission" date="2008-07" db="EMBL/GenBank/DDBJ databases">
        <title>Complete sequence of Geobacter bemidjiensis BEM.</title>
        <authorList>
            <consortium name="US DOE Joint Genome Institute"/>
            <person name="Lucas S."/>
            <person name="Copeland A."/>
            <person name="Lapidus A."/>
            <person name="Glavina del Rio T."/>
            <person name="Dalin E."/>
            <person name="Tice H."/>
            <person name="Bruce D."/>
            <person name="Goodwin L."/>
            <person name="Pitluck S."/>
            <person name="Kiss H."/>
            <person name="Brettin T."/>
            <person name="Detter J.C."/>
            <person name="Han C."/>
            <person name="Kuske C.R."/>
            <person name="Schmutz J."/>
            <person name="Larimer F."/>
            <person name="Land M."/>
            <person name="Hauser L."/>
            <person name="Kyrpides N."/>
            <person name="Lykidis A."/>
            <person name="Lovley D."/>
            <person name="Richardson P."/>
        </authorList>
    </citation>
    <scope>NUCLEOTIDE SEQUENCE [LARGE SCALE GENOMIC DNA]</scope>
    <source>
        <strain evidence="2">ATCC BAA-1014 / DSM 16622 / JCM 12645 / Bem</strain>
    </source>
</reference>
<organism evidence="1 2">
    <name type="scientific">Citrifermentans bemidjiense (strain ATCC BAA-1014 / DSM 16622 / JCM 12645 / Bem)</name>
    <name type="common">Geobacter bemidjiensis</name>
    <dbReference type="NCBI Taxonomy" id="404380"/>
    <lineage>
        <taxon>Bacteria</taxon>
        <taxon>Pseudomonadati</taxon>
        <taxon>Thermodesulfobacteriota</taxon>
        <taxon>Desulfuromonadia</taxon>
        <taxon>Geobacterales</taxon>
        <taxon>Geobacteraceae</taxon>
        <taxon>Citrifermentans</taxon>
    </lineage>
</organism>
<keyword evidence="2" id="KW-1185">Reference proteome</keyword>
<evidence type="ECO:0000313" key="1">
    <source>
        <dbReference type="EMBL" id="ACH37325.1"/>
    </source>
</evidence>
<evidence type="ECO:0000313" key="2">
    <source>
        <dbReference type="Proteomes" id="UP000008825"/>
    </source>
</evidence>
<dbReference type="AlphaFoldDB" id="B5EA27"/>
<dbReference type="HOGENOM" id="CLU_2180072_0_0_7"/>
<dbReference type="STRING" id="404380.Gbem_0294"/>
<reference evidence="1 2" key="2">
    <citation type="journal article" date="2010" name="BMC Genomics">
        <title>The genome of Geobacter bemidjiensis, exemplar for the subsurface clade of Geobacter species that predominate in Fe(III)-reducing subsurface environments.</title>
        <authorList>
            <person name="Aklujkar M."/>
            <person name="Young N.D."/>
            <person name="Holmes D."/>
            <person name="Chavan M."/>
            <person name="Risso C."/>
            <person name="Kiss H.E."/>
            <person name="Han C.S."/>
            <person name="Land M.L."/>
            <person name="Lovley D.R."/>
        </authorList>
    </citation>
    <scope>NUCLEOTIDE SEQUENCE [LARGE SCALE GENOMIC DNA]</scope>
    <source>
        <strain evidence="2">ATCC BAA-1014 / DSM 16622 / JCM 12645 / Bem</strain>
    </source>
</reference>
<protein>
    <submittedName>
        <fullName evidence="1">Uncharacterized protein</fullName>
    </submittedName>
</protein>
<dbReference type="KEGG" id="gbm:Gbem_0294"/>
<dbReference type="RefSeq" id="WP_012528733.1">
    <property type="nucleotide sequence ID" value="NC_011146.1"/>
</dbReference>